<dbReference type="RefSeq" id="WP_142822956.1">
    <property type="nucleotide sequence ID" value="NZ_CP117267.1"/>
</dbReference>
<dbReference type="Proteomes" id="UP000318939">
    <property type="component" value="Chromosome"/>
</dbReference>
<keyword evidence="2" id="KW-1185">Reference proteome</keyword>
<proteinExistence type="predicted"/>
<evidence type="ECO:0000313" key="2">
    <source>
        <dbReference type="Proteomes" id="UP000318939"/>
    </source>
</evidence>
<dbReference type="EMBL" id="CP117267">
    <property type="protein sequence ID" value="WFS24377.1"/>
    <property type="molecule type" value="Genomic_DNA"/>
</dbReference>
<name>A0ABY8ILB1_9HYPH</name>
<reference evidence="1" key="1">
    <citation type="journal article" date="2019" name="Phytopathology">
        <title>A Novel Group of Rhizobium tumorigenes-Like Agrobacteria Associated with Crown Gall Disease of Rhododendron and Blueberry.</title>
        <authorList>
            <person name="Kuzmanovic N."/>
            <person name="Behrens P."/>
            <person name="Idczak E."/>
            <person name="Wagner S."/>
            <person name="Gotz M."/>
            <person name="Sproer C."/>
            <person name="Bunk B."/>
            <person name="Overmann J."/>
            <person name="Smalla K."/>
        </authorList>
    </citation>
    <scope>NUCLEOTIDE SEQUENCE</scope>
    <source>
        <strain evidence="1">Rho-6.2</strain>
    </source>
</reference>
<protein>
    <submittedName>
        <fullName evidence="1">Uncharacterized protein</fullName>
    </submittedName>
</protein>
<reference evidence="1" key="2">
    <citation type="journal article" date="2023" name="MicrobiologyOpen">
        <title>Genomics of the tumorigenes clade of the family Rhizobiaceae and description of Rhizobium rhododendri sp. nov.</title>
        <authorList>
            <person name="Kuzmanovic N."/>
            <person name="diCenzo G.C."/>
            <person name="Bunk B."/>
            <person name="Sproeer C."/>
            <person name="Fruehling A."/>
            <person name="Neumann-Schaal M."/>
            <person name="Overmann J."/>
            <person name="Smalla K."/>
        </authorList>
    </citation>
    <scope>NUCLEOTIDE SEQUENCE</scope>
    <source>
        <strain evidence="1">Rho-6.2</strain>
    </source>
</reference>
<evidence type="ECO:0000313" key="1">
    <source>
        <dbReference type="EMBL" id="WFS24377.1"/>
    </source>
</evidence>
<gene>
    <name evidence="1" type="ORF">PR018_07740</name>
</gene>
<sequence length="131" mass="15260">MEREIIDDFRVILLKAREHDGEAWEMVVGELQLQFGEACLWVLIDEPEQAATALRSIREIVAFYMQKWKSVTFTVTFQVIEGDEKLFLELLEGGEIIDDRHLSTIGKTFDRARLSPTDIFLTERTRRLKEG</sequence>
<accession>A0ABY8ILB1</accession>
<organism evidence="1 2">
    <name type="scientific">Rhizobium rhododendri</name>
    <dbReference type="NCBI Taxonomy" id="2506430"/>
    <lineage>
        <taxon>Bacteria</taxon>
        <taxon>Pseudomonadati</taxon>
        <taxon>Pseudomonadota</taxon>
        <taxon>Alphaproteobacteria</taxon>
        <taxon>Hyphomicrobiales</taxon>
        <taxon>Rhizobiaceae</taxon>
        <taxon>Rhizobium/Agrobacterium group</taxon>
        <taxon>Rhizobium</taxon>
    </lineage>
</organism>